<feature type="domain" description="Reverse transcriptase RNase H-like" evidence="8">
    <location>
        <begin position="76"/>
        <end position="175"/>
    </location>
</feature>
<evidence type="ECO:0000259" key="8">
    <source>
        <dbReference type="Pfam" id="PF17917"/>
    </source>
</evidence>
<name>A0ABD0YR66_9HEMI</name>
<organism evidence="9 10">
    <name type="scientific">Ranatra chinensis</name>
    <dbReference type="NCBI Taxonomy" id="642074"/>
    <lineage>
        <taxon>Eukaryota</taxon>
        <taxon>Metazoa</taxon>
        <taxon>Ecdysozoa</taxon>
        <taxon>Arthropoda</taxon>
        <taxon>Hexapoda</taxon>
        <taxon>Insecta</taxon>
        <taxon>Pterygota</taxon>
        <taxon>Neoptera</taxon>
        <taxon>Paraneoptera</taxon>
        <taxon>Hemiptera</taxon>
        <taxon>Heteroptera</taxon>
        <taxon>Panheteroptera</taxon>
        <taxon>Nepomorpha</taxon>
        <taxon>Nepidae</taxon>
        <taxon>Ranatrinae</taxon>
        <taxon>Ranatra</taxon>
    </lineage>
</organism>
<feature type="region of interest" description="Disordered" evidence="7">
    <location>
        <begin position="26"/>
        <end position="64"/>
    </location>
</feature>
<dbReference type="InterPro" id="IPR050951">
    <property type="entry name" value="Retrovirus_Pol_polyprotein"/>
</dbReference>
<dbReference type="GO" id="GO:0003964">
    <property type="term" value="F:RNA-directed DNA polymerase activity"/>
    <property type="evidence" value="ECO:0007669"/>
    <property type="project" value="UniProtKB-KW"/>
</dbReference>
<dbReference type="Gene3D" id="3.10.20.370">
    <property type="match status" value="1"/>
</dbReference>
<dbReference type="GO" id="GO:0016787">
    <property type="term" value="F:hydrolase activity"/>
    <property type="evidence" value="ECO:0007669"/>
    <property type="project" value="UniProtKB-KW"/>
</dbReference>
<evidence type="ECO:0000256" key="1">
    <source>
        <dbReference type="ARBA" id="ARBA00022679"/>
    </source>
</evidence>
<proteinExistence type="predicted"/>
<comment type="caution">
    <text evidence="9">The sequence shown here is derived from an EMBL/GenBank/DDBJ whole genome shotgun (WGS) entry which is preliminary data.</text>
</comment>
<protein>
    <recommendedName>
        <fullName evidence="8">Reverse transcriptase RNase H-like domain-containing protein</fullName>
    </recommendedName>
</protein>
<keyword evidence="10" id="KW-1185">Reference proteome</keyword>
<dbReference type="InterPro" id="IPR041373">
    <property type="entry name" value="RT_RNaseH"/>
</dbReference>
<dbReference type="CDD" id="cd09274">
    <property type="entry name" value="RNase_HI_RT_Ty3"/>
    <property type="match status" value="1"/>
</dbReference>
<reference evidence="9 10" key="1">
    <citation type="submission" date="2024-07" db="EMBL/GenBank/DDBJ databases">
        <title>Chromosome-level genome assembly of the water stick insect Ranatra chinensis (Heteroptera: Nepidae).</title>
        <authorList>
            <person name="Liu X."/>
        </authorList>
    </citation>
    <scope>NUCLEOTIDE SEQUENCE [LARGE SCALE GENOMIC DNA]</scope>
    <source>
        <strain evidence="9">Cailab_2021Rc</strain>
        <tissue evidence="9">Muscle</tissue>
    </source>
</reference>
<evidence type="ECO:0000256" key="3">
    <source>
        <dbReference type="ARBA" id="ARBA00022722"/>
    </source>
</evidence>
<evidence type="ECO:0000256" key="6">
    <source>
        <dbReference type="ARBA" id="ARBA00022918"/>
    </source>
</evidence>
<accession>A0ABD0YR66</accession>
<dbReference type="PANTHER" id="PTHR37984:SF5">
    <property type="entry name" value="PROTEIN NYNRIN-LIKE"/>
    <property type="match status" value="1"/>
</dbReference>
<feature type="compositionally biased region" description="Polar residues" evidence="7">
    <location>
        <begin position="27"/>
        <end position="38"/>
    </location>
</feature>
<evidence type="ECO:0000256" key="5">
    <source>
        <dbReference type="ARBA" id="ARBA00022801"/>
    </source>
</evidence>
<feature type="compositionally biased region" description="Basic and acidic residues" evidence="7">
    <location>
        <begin position="41"/>
        <end position="60"/>
    </location>
</feature>
<evidence type="ECO:0000256" key="7">
    <source>
        <dbReference type="SAM" id="MobiDB-lite"/>
    </source>
</evidence>
<dbReference type="GO" id="GO:0004519">
    <property type="term" value="F:endonuclease activity"/>
    <property type="evidence" value="ECO:0007669"/>
    <property type="project" value="UniProtKB-KW"/>
</dbReference>
<keyword evidence="6" id="KW-0695">RNA-directed DNA polymerase</keyword>
<dbReference type="Pfam" id="PF17917">
    <property type="entry name" value="RT_RNaseH"/>
    <property type="match status" value="1"/>
</dbReference>
<keyword evidence="4" id="KW-0255">Endonuclease</keyword>
<evidence type="ECO:0000313" key="9">
    <source>
        <dbReference type="EMBL" id="KAL1129792.1"/>
    </source>
</evidence>
<evidence type="ECO:0000256" key="4">
    <source>
        <dbReference type="ARBA" id="ARBA00022759"/>
    </source>
</evidence>
<gene>
    <name evidence="9" type="ORF">AAG570_012736</name>
</gene>
<keyword evidence="1" id="KW-0808">Transferase</keyword>
<dbReference type="PANTHER" id="PTHR37984">
    <property type="entry name" value="PROTEIN CBG26694"/>
    <property type="match status" value="1"/>
</dbReference>
<dbReference type="AlphaFoldDB" id="A0ABD0YR66"/>
<keyword evidence="3" id="KW-0540">Nuclease</keyword>
<dbReference type="InterPro" id="IPR043502">
    <property type="entry name" value="DNA/RNA_pol_sf"/>
</dbReference>
<sequence>MKTLKKKEKTMRGGQKKYVWVQKGIISGSNGKDSTCSSSDEEGRKSSGDRASRSGKEKWQTKKTYSAAAQQGKFPDFKKKFILTTDAFGAVLAQGEGINKSPLAFASRKLSPAETRYGTIDRKLLGLIWAIENSKPYLLGRKFIIKRDYKPLVWVDKMEKTSGRISRWKEVLAAYDYEIVHTKGKDNVLADYLSRQVNAIEDVDANYAARYLREWLGEAESDTESEGPWEFTPLPVTENRTDLRQKTSFLIIKDNRKSPMELKRAWRRSERNTPIQKDMIEITSRDDQRPRTSWEDSYLPLRYFHSGKTVLWVEGLDAPICKRHREMTDFH</sequence>
<dbReference type="SUPFAM" id="SSF56672">
    <property type="entry name" value="DNA/RNA polymerases"/>
    <property type="match status" value="1"/>
</dbReference>
<evidence type="ECO:0000256" key="2">
    <source>
        <dbReference type="ARBA" id="ARBA00022695"/>
    </source>
</evidence>
<keyword evidence="2" id="KW-0548">Nucleotidyltransferase</keyword>
<dbReference type="Proteomes" id="UP001558652">
    <property type="component" value="Unassembled WGS sequence"/>
</dbReference>
<dbReference type="EMBL" id="JBFDAA010000008">
    <property type="protein sequence ID" value="KAL1129792.1"/>
    <property type="molecule type" value="Genomic_DNA"/>
</dbReference>
<keyword evidence="5" id="KW-0378">Hydrolase</keyword>
<evidence type="ECO:0000313" key="10">
    <source>
        <dbReference type="Proteomes" id="UP001558652"/>
    </source>
</evidence>